<comment type="catalytic activity">
    <reaction evidence="4">
        <text>beta-nicotinamide D-ribonucleotide + ATP + H(+) = diphosphate + NAD(+)</text>
        <dbReference type="Rhea" id="RHEA:21360"/>
        <dbReference type="ChEBI" id="CHEBI:14649"/>
        <dbReference type="ChEBI" id="CHEBI:15378"/>
        <dbReference type="ChEBI" id="CHEBI:30616"/>
        <dbReference type="ChEBI" id="CHEBI:33019"/>
        <dbReference type="ChEBI" id="CHEBI:57540"/>
        <dbReference type="EC" id="2.7.7.1"/>
    </reaction>
</comment>
<dbReference type="NCBIfam" id="NF002243">
    <property type="entry name" value="PRK01153.1"/>
    <property type="match status" value="1"/>
</dbReference>
<keyword evidence="4" id="KW-0547">Nucleotide-binding</keyword>
<dbReference type="Proteomes" id="UP000005270">
    <property type="component" value="Chromosome"/>
</dbReference>
<dbReference type="HOGENOM" id="CLU_108783_0_0_2"/>
<dbReference type="GO" id="GO:0000309">
    <property type="term" value="F:nicotinamide-nucleotide adenylyltransferase activity"/>
    <property type="evidence" value="ECO:0007669"/>
    <property type="project" value="UniProtKB-UniRule"/>
</dbReference>
<dbReference type="InParanoid" id="I3TD05"/>
<dbReference type="EC" id="2.7.7.1" evidence="4"/>
<dbReference type="Gene3D" id="3.40.50.620">
    <property type="entry name" value="HUPs"/>
    <property type="match status" value="1"/>
</dbReference>
<evidence type="ECO:0000313" key="6">
    <source>
        <dbReference type="EMBL" id="AFK50643.1"/>
    </source>
</evidence>
<dbReference type="InterPro" id="IPR006418">
    <property type="entry name" value="NMN_Atrans_arc"/>
</dbReference>
<evidence type="ECO:0000259" key="5">
    <source>
        <dbReference type="Pfam" id="PF01467"/>
    </source>
</evidence>
<dbReference type="PANTHER" id="PTHR21342">
    <property type="entry name" value="PHOSPHOPANTETHEINE ADENYLYLTRANSFERASE"/>
    <property type="match status" value="1"/>
</dbReference>
<dbReference type="Pfam" id="PF01467">
    <property type="entry name" value="CTP_transf_like"/>
    <property type="match status" value="1"/>
</dbReference>
<keyword evidence="4" id="KW-0520">NAD</keyword>
<dbReference type="eggNOG" id="arCOG00972">
    <property type="taxonomic scope" value="Archaea"/>
</dbReference>
<dbReference type="NCBIfam" id="TIGR00125">
    <property type="entry name" value="cyt_tran_rel"/>
    <property type="match status" value="1"/>
</dbReference>
<dbReference type="HAMAP" id="MF_00243">
    <property type="entry name" value="NMN_adenylyltr"/>
    <property type="match status" value="1"/>
</dbReference>
<dbReference type="STRING" id="1184251.TCELL_0218"/>
<protein>
    <recommendedName>
        <fullName evidence="4">Nicotinamide-nucleotide adenylyltransferase</fullName>
        <ecNumber evidence="4">2.7.7.1</ecNumber>
    </recommendedName>
    <alternativeName>
        <fullName evidence="4">NAD(+) diphosphorylase</fullName>
    </alternativeName>
    <alternativeName>
        <fullName evidence="4">NAD(+) pyrophosphorylase</fullName>
    </alternativeName>
    <alternativeName>
        <fullName evidence="4">NMN adenylyltransferase</fullName>
    </alternativeName>
</protein>
<feature type="domain" description="Cytidyltransferase-like" evidence="5">
    <location>
        <begin position="8"/>
        <end position="65"/>
    </location>
</feature>
<dbReference type="GO" id="GO:0009435">
    <property type="term" value="P:NAD+ biosynthetic process"/>
    <property type="evidence" value="ECO:0007669"/>
    <property type="project" value="UniProtKB-UniRule"/>
</dbReference>
<sequence>MGSVGRVLYPGRFQPFHNGHAYAIGWLLERYDEVVVAVGSAQEGFTCQNPFTGGERVEMIRSYTKARGIDGRVWIITVPDIRMPPAWTSYTLSLSPRVEAVASGNPQVLDPFKWLGLKTIEIPLEKPELYKGTVIRGFMAKGLEWRHLVPEEVAYFIDEIGGVERVRRVCSSEGR</sequence>
<evidence type="ECO:0000256" key="3">
    <source>
        <dbReference type="ARBA" id="ARBA00022695"/>
    </source>
</evidence>
<keyword evidence="3 4" id="KW-0548">Nucleotidyltransferase</keyword>
<organism evidence="6 7">
    <name type="scientific">Thermogladius calderae (strain DSM 22663 / VKM B-2946 / 1633)</name>
    <dbReference type="NCBI Taxonomy" id="1184251"/>
    <lineage>
        <taxon>Archaea</taxon>
        <taxon>Thermoproteota</taxon>
        <taxon>Thermoprotei</taxon>
        <taxon>Desulfurococcales</taxon>
        <taxon>Desulfurococcaceae</taxon>
        <taxon>Thermogladius</taxon>
    </lineage>
</organism>
<evidence type="ECO:0000313" key="7">
    <source>
        <dbReference type="Proteomes" id="UP000005270"/>
    </source>
</evidence>
<dbReference type="GO" id="GO:0005524">
    <property type="term" value="F:ATP binding"/>
    <property type="evidence" value="ECO:0007669"/>
    <property type="project" value="UniProtKB-KW"/>
</dbReference>
<evidence type="ECO:0000256" key="4">
    <source>
        <dbReference type="HAMAP-Rule" id="MF_00243"/>
    </source>
</evidence>
<evidence type="ECO:0000256" key="2">
    <source>
        <dbReference type="ARBA" id="ARBA00022679"/>
    </source>
</evidence>
<dbReference type="InterPro" id="IPR004821">
    <property type="entry name" value="Cyt_trans-like"/>
</dbReference>
<dbReference type="PANTHER" id="PTHR21342:SF0">
    <property type="entry name" value="BIFUNCTIONAL NMN ADENYLYLTRANSFERASE_NUDIX HYDROLASE"/>
    <property type="match status" value="1"/>
</dbReference>
<accession>I3TD05</accession>
<comment type="subcellular location">
    <subcellularLocation>
        <location evidence="4">Cytoplasm</location>
    </subcellularLocation>
</comment>
<dbReference type="InterPro" id="IPR014729">
    <property type="entry name" value="Rossmann-like_a/b/a_fold"/>
</dbReference>
<dbReference type="SUPFAM" id="SSF52374">
    <property type="entry name" value="Nucleotidylyl transferase"/>
    <property type="match status" value="1"/>
</dbReference>
<proteinExistence type="inferred from homology"/>
<gene>
    <name evidence="6" type="ordered locus">TCELL_0218</name>
</gene>
<comment type="similarity">
    <text evidence="1 4">Belongs to the archaeal NMN adenylyltransferase family.</text>
</comment>
<comment type="pathway">
    <text evidence="4">Cofactor biosynthesis; NAD(+) biosynthesis; NAD(+) from nicotinamide D-ribonucleotide: step 1/1.</text>
</comment>
<dbReference type="GO" id="GO:0005737">
    <property type="term" value="C:cytoplasm"/>
    <property type="evidence" value="ECO:0007669"/>
    <property type="project" value="UniProtKB-SubCell"/>
</dbReference>
<dbReference type="KEGG" id="thg:TCELL_0218"/>
<keyword evidence="4" id="KW-0963">Cytoplasm</keyword>
<keyword evidence="2 4" id="KW-0808">Transferase</keyword>
<keyword evidence="4" id="KW-0662">Pyridine nucleotide biosynthesis</keyword>
<dbReference type="EMBL" id="CP003531">
    <property type="protein sequence ID" value="AFK50643.1"/>
    <property type="molecule type" value="Genomic_DNA"/>
</dbReference>
<keyword evidence="7" id="KW-1185">Reference proteome</keyword>
<reference evidence="6 7" key="1">
    <citation type="journal article" date="2012" name="J. Bacteriol.">
        <title>Complete genome sequence of the hyperthermophilic cellulolytic Crenarchaeon 'Thermogladius cellulolyticus' 1633.</title>
        <authorList>
            <person name="Mardanov A.V."/>
            <person name="Kochetkova T.V."/>
            <person name="Beletsky A.V."/>
            <person name="Bonch-Osmolovskaya E.A."/>
            <person name="Ravin N.V."/>
            <person name="Skryabin K.G."/>
        </authorList>
    </citation>
    <scope>NUCLEOTIDE SEQUENCE [LARGE SCALE GENOMIC DNA]</scope>
    <source>
        <strain evidence="7">DSM 22663 / VKM B-2946 / 1633</strain>
    </source>
</reference>
<keyword evidence="4" id="KW-0067">ATP-binding</keyword>
<dbReference type="UniPathway" id="UPA00253">
    <property type="reaction ID" value="UER00600"/>
</dbReference>
<dbReference type="AlphaFoldDB" id="I3TD05"/>
<evidence type="ECO:0000256" key="1">
    <source>
        <dbReference type="ARBA" id="ARBA00010124"/>
    </source>
</evidence>
<name>I3TD05_THEC1</name>